<reference evidence="5" key="2">
    <citation type="submission" date="2016-10" db="EMBL/GenBank/DDBJ databases">
        <authorList>
            <person name="Varghese N."/>
            <person name="Submissions S."/>
        </authorList>
    </citation>
    <scope>NUCLEOTIDE SEQUENCE [LARGE SCALE GENOMIC DNA]</scope>
    <source>
        <strain evidence="5">ATCC 23835</strain>
    </source>
</reference>
<organism evidence="3 4">
    <name type="scientific">Pseudomonas asplenii</name>
    <dbReference type="NCBI Taxonomy" id="53407"/>
    <lineage>
        <taxon>Bacteria</taxon>
        <taxon>Pseudomonadati</taxon>
        <taxon>Pseudomonadota</taxon>
        <taxon>Gammaproteobacteria</taxon>
        <taxon>Pseudomonadales</taxon>
        <taxon>Pseudomonadaceae</taxon>
        <taxon>Pseudomonas</taxon>
    </lineage>
</organism>
<evidence type="ECO:0000256" key="1">
    <source>
        <dbReference type="SAM" id="Phobius"/>
    </source>
</evidence>
<evidence type="ECO:0000313" key="3">
    <source>
        <dbReference type="EMBL" id="SEI21745.1"/>
    </source>
</evidence>
<keyword evidence="1" id="KW-0812">Transmembrane</keyword>
<dbReference type="RefSeq" id="WP_010453061.1">
    <property type="nucleotide sequence ID" value="NZ_LT629777.1"/>
</dbReference>
<dbReference type="EMBL" id="LT629777">
    <property type="protein sequence ID" value="SDT07855.1"/>
    <property type="molecule type" value="Genomic_DNA"/>
</dbReference>
<sequence>MNIATHKHLKLLGLILFVPLVLALLSLLVGSLVTLGGLSLMRVAEWQAWQIHHYWYFLSARIVCFSLAAWGWVGLRRRTLRVQPAFLPRLKKAEVTAVFGILLIELMRVLALWEELV</sequence>
<feature type="transmembrane region" description="Helical" evidence="1">
    <location>
        <begin position="54"/>
        <end position="75"/>
    </location>
</feature>
<evidence type="ECO:0000313" key="4">
    <source>
        <dbReference type="Proteomes" id="UP000182272"/>
    </source>
</evidence>
<dbReference type="OrthoDB" id="6948242at2"/>
<feature type="transmembrane region" description="Helical" evidence="1">
    <location>
        <begin position="12"/>
        <end position="34"/>
    </location>
</feature>
<dbReference type="EMBL" id="LT629972">
    <property type="protein sequence ID" value="SEI21745.1"/>
    <property type="molecule type" value="Genomic_DNA"/>
</dbReference>
<evidence type="ECO:0000313" key="2">
    <source>
        <dbReference type="EMBL" id="SDT07855.1"/>
    </source>
</evidence>
<accession>A0A1H1XEX9</accession>
<gene>
    <name evidence="3" type="ORF">SAMN05216581_4609</name>
    <name evidence="2" type="ORF">SAMN05216598_3881</name>
</gene>
<dbReference type="Proteomes" id="UP000182272">
    <property type="component" value="Chromosome I"/>
</dbReference>
<feature type="transmembrane region" description="Helical" evidence="1">
    <location>
        <begin position="95"/>
        <end position="113"/>
    </location>
</feature>
<reference evidence="3 4" key="1">
    <citation type="submission" date="2016-10" db="EMBL/GenBank/DDBJ databases">
        <authorList>
            <person name="de Groot N.N."/>
        </authorList>
    </citation>
    <scope>NUCLEOTIDE SEQUENCE [LARGE SCALE GENOMIC DNA]</scope>
    <source>
        <strain evidence="2">ATCC 23835</strain>
        <strain evidence="3 4">LMG 2158</strain>
    </source>
</reference>
<protein>
    <submittedName>
        <fullName evidence="3">Uncharacterized protein</fullName>
    </submittedName>
</protein>
<dbReference type="GeneID" id="300208798"/>
<dbReference type="Proteomes" id="UP000199524">
    <property type="component" value="Chromosome I"/>
</dbReference>
<accession>A0A1H6NXL1</accession>
<evidence type="ECO:0000313" key="5">
    <source>
        <dbReference type="Proteomes" id="UP000199524"/>
    </source>
</evidence>
<name>A0A1H6NXL1_9PSED</name>
<keyword evidence="1" id="KW-1133">Transmembrane helix</keyword>
<proteinExistence type="predicted"/>
<keyword evidence="1" id="KW-0472">Membrane</keyword>
<dbReference type="AlphaFoldDB" id="A0A1H6NXL1"/>
<keyword evidence="5" id="KW-1185">Reference proteome</keyword>